<keyword evidence="6" id="KW-1185">Reference proteome</keyword>
<dbReference type="SUPFAM" id="SSF82199">
    <property type="entry name" value="SET domain"/>
    <property type="match status" value="1"/>
</dbReference>
<dbReference type="Gene3D" id="3.90.1410.10">
    <property type="entry name" value="set domain protein methyltransferase, domain 1"/>
    <property type="match status" value="1"/>
</dbReference>
<accession>A0A6H5FY39</accession>
<evidence type="ECO:0000313" key="6">
    <source>
        <dbReference type="Proteomes" id="UP000479000"/>
    </source>
</evidence>
<comment type="subcellular location">
    <subcellularLocation>
        <location evidence="1">Nucleus</location>
    </subcellularLocation>
</comment>
<feature type="domain" description="Set2 Rpb1 interacting" evidence="4">
    <location>
        <begin position="367"/>
        <end position="405"/>
    </location>
</feature>
<dbReference type="EMBL" id="CADCXU010001994">
    <property type="protein sequence ID" value="CAA9994500.1"/>
    <property type="molecule type" value="Genomic_DNA"/>
</dbReference>
<dbReference type="Pfam" id="PF08236">
    <property type="entry name" value="SRI"/>
    <property type="match status" value="1"/>
</dbReference>
<protein>
    <recommendedName>
        <fullName evidence="4">Set2 Rpb1 interacting domain-containing protein</fullName>
    </recommendedName>
</protein>
<dbReference type="AlphaFoldDB" id="A0A6H5FY39"/>
<feature type="compositionally biased region" description="Basic and acidic residues" evidence="3">
    <location>
        <begin position="125"/>
        <end position="141"/>
    </location>
</feature>
<evidence type="ECO:0000256" key="2">
    <source>
        <dbReference type="ARBA" id="ARBA00023242"/>
    </source>
</evidence>
<dbReference type="GO" id="GO:0006355">
    <property type="term" value="P:regulation of DNA-templated transcription"/>
    <property type="evidence" value="ECO:0007669"/>
    <property type="project" value="InterPro"/>
</dbReference>
<dbReference type="InterPro" id="IPR046341">
    <property type="entry name" value="SET_dom_sf"/>
</dbReference>
<reference evidence="5 6" key="1">
    <citation type="submission" date="2020-02" db="EMBL/GenBank/DDBJ databases">
        <authorList>
            <person name="Ferguson B K."/>
        </authorList>
    </citation>
    <scope>NUCLEOTIDE SEQUENCE [LARGE SCALE GENOMIC DNA]</scope>
</reference>
<dbReference type="GO" id="GO:0005694">
    <property type="term" value="C:chromosome"/>
    <property type="evidence" value="ECO:0007669"/>
    <property type="project" value="InterPro"/>
</dbReference>
<dbReference type="OrthoDB" id="6594281at2759"/>
<gene>
    <name evidence="5" type="ORF">NTEN_LOCUS1316</name>
</gene>
<feature type="compositionally biased region" description="Basic and acidic residues" evidence="3">
    <location>
        <begin position="8"/>
        <end position="20"/>
    </location>
</feature>
<feature type="region of interest" description="Disordered" evidence="3">
    <location>
        <begin position="117"/>
        <end position="150"/>
    </location>
</feature>
<name>A0A6H5FY39_9HEMI</name>
<evidence type="ECO:0000313" key="5">
    <source>
        <dbReference type="EMBL" id="CAA9994500.1"/>
    </source>
</evidence>
<evidence type="ECO:0000256" key="3">
    <source>
        <dbReference type="SAM" id="MobiDB-lite"/>
    </source>
</evidence>
<sequence length="654" mass="74608">MGMSSLEKSSEAFKEDHEDPWYVDTDEEEEDDLEDDDDQQLTLLVRKSYLTHLTRCLKKNYEEFSGQTADVPDESISRLVTFHAKYLEKRALRASMRVGVYQRCMVQQIDEIKKASKQSRIHPTFSERRPKTKEFSEKETQTEELENTEMRQSLTKAFGLSPDYPGGNDQYDELLNILTATQVTPSHSMDMDMETGYDSSALGQSTGCEMDTTGENDSFFTQVTTDAPKQRMNLDDRLKQLGLMFDDEEDETGETAEPSLEPQVAEFHDCTTSVVEPALKMHRGLSPSDWARELTIQADLLQAVLDRKSPLMRAIIERRFRDLFGVDQPAELVEVRMETYESQKSPAKQPMSPTMDTGQEGFIDLRRTAAGYVVSSLTPYFLKRRIASRQIFKYLARRITDRILGRTQTPEMTVNRTGRDELCGPQSTRMFSGRRFRTRFSSASVISLASSPTRCTEIWPGSLVSWTGSGRTSGFWKAEDTSKSTIKSGARLATLAKKIEVNASSVCPVFHLAVGLRRRRFFIKCIIPSDTRPSLVMPQPKMEPIYSRDERTIGEMTKWMLDNGAQIEGVEIREMDYFDYGISAMKDFAEGDLIISVPRKLMMSTESAEKSELVKIKGARHCVYAAVRQKNVFHQSVKNEKRVTPWRINHNTPY</sequence>
<keyword evidence="2" id="KW-0539">Nucleus</keyword>
<dbReference type="InterPro" id="IPR013257">
    <property type="entry name" value="SRI"/>
</dbReference>
<evidence type="ECO:0000259" key="4">
    <source>
        <dbReference type="Pfam" id="PF08236"/>
    </source>
</evidence>
<evidence type="ECO:0000256" key="1">
    <source>
        <dbReference type="ARBA" id="ARBA00004123"/>
    </source>
</evidence>
<dbReference type="Proteomes" id="UP000479000">
    <property type="component" value="Unassembled WGS sequence"/>
</dbReference>
<feature type="region of interest" description="Disordered" evidence="3">
    <location>
        <begin position="1"/>
        <end position="38"/>
    </location>
</feature>
<organism evidence="5 6">
    <name type="scientific">Nesidiocoris tenuis</name>
    <dbReference type="NCBI Taxonomy" id="355587"/>
    <lineage>
        <taxon>Eukaryota</taxon>
        <taxon>Metazoa</taxon>
        <taxon>Ecdysozoa</taxon>
        <taxon>Arthropoda</taxon>
        <taxon>Hexapoda</taxon>
        <taxon>Insecta</taxon>
        <taxon>Pterygota</taxon>
        <taxon>Neoptera</taxon>
        <taxon>Paraneoptera</taxon>
        <taxon>Hemiptera</taxon>
        <taxon>Heteroptera</taxon>
        <taxon>Panheteroptera</taxon>
        <taxon>Cimicomorpha</taxon>
        <taxon>Miridae</taxon>
        <taxon>Dicyphina</taxon>
        <taxon>Nesidiocoris</taxon>
    </lineage>
</organism>
<feature type="compositionally biased region" description="Acidic residues" evidence="3">
    <location>
        <begin position="24"/>
        <end position="38"/>
    </location>
</feature>
<proteinExistence type="predicted"/>